<comment type="caution">
    <text evidence="1">The sequence shown here is derived from an EMBL/GenBank/DDBJ whole genome shotgun (WGS) entry which is preliminary data.</text>
</comment>
<protein>
    <submittedName>
        <fullName evidence="1">Uncharacterized protein</fullName>
    </submittedName>
</protein>
<name>A0A081KA18_9GAMM</name>
<dbReference type="EMBL" id="JOJP01000001">
    <property type="protein sequence ID" value="KEI70994.1"/>
    <property type="molecule type" value="Genomic_DNA"/>
</dbReference>
<gene>
    <name evidence="1" type="ORF">GV64_09775</name>
</gene>
<reference evidence="1 2" key="1">
    <citation type="submission" date="2014-06" db="EMBL/GenBank/DDBJ databases">
        <title>Whole Genome Sequences of Three Symbiotic Endozoicomonas Bacteria.</title>
        <authorList>
            <person name="Neave M.J."/>
            <person name="Apprill A."/>
            <person name="Voolstra C.R."/>
        </authorList>
    </citation>
    <scope>NUCLEOTIDE SEQUENCE [LARGE SCALE GENOMIC DNA]</scope>
    <source>
        <strain evidence="1 2">DSM 22380</strain>
    </source>
</reference>
<dbReference type="AlphaFoldDB" id="A0A081KA18"/>
<evidence type="ECO:0000313" key="2">
    <source>
        <dbReference type="Proteomes" id="UP000027997"/>
    </source>
</evidence>
<dbReference type="Proteomes" id="UP000027997">
    <property type="component" value="Unassembled WGS sequence"/>
</dbReference>
<keyword evidence="2" id="KW-1185">Reference proteome</keyword>
<evidence type="ECO:0000313" key="1">
    <source>
        <dbReference type="EMBL" id="KEI70994.1"/>
    </source>
</evidence>
<proteinExistence type="predicted"/>
<sequence length="291" mass="33630">MECFDQLVAEICPRGTKFSEIGVNILCGEWREKLFKVCQGLKDDQGFAKEVLKKSLMYLRSGNPEKQEKILPITIKNFLMPFLESWVARNFQNEFGAITSALSNCIFFKALNACIVYSRHPDTHQHHPALSLNLQGTGWSRPVSLTYFIENALGGHEQGFRHSMLFDLEILCFMKQWEHRHNGFHVDVRTSLNFREYSKSILEIILINNINRSRWTEPLDFSSFFQVDCNGPELCKGDLLFRLGEIHQQLAHNESGHRTGDDVTEYKSFKKLYLAEKEKQLSGNTTKFEAL</sequence>
<accession>A0A081KA18</accession>
<organism evidence="1 2">
    <name type="scientific">Endozoicomonas elysicola</name>
    <dbReference type="NCBI Taxonomy" id="305900"/>
    <lineage>
        <taxon>Bacteria</taxon>
        <taxon>Pseudomonadati</taxon>
        <taxon>Pseudomonadota</taxon>
        <taxon>Gammaproteobacteria</taxon>
        <taxon>Oceanospirillales</taxon>
        <taxon>Endozoicomonadaceae</taxon>
        <taxon>Endozoicomonas</taxon>
    </lineage>
</organism>